<proteinExistence type="predicted"/>
<evidence type="ECO:0000256" key="5">
    <source>
        <dbReference type="ARBA" id="ARBA00023204"/>
    </source>
</evidence>
<feature type="non-terminal residue" evidence="7">
    <location>
        <position position="1"/>
    </location>
</feature>
<keyword evidence="3" id="KW-0067">ATP-binding</keyword>
<protein>
    <recommendedName>
        <fullName evidence="6">Helicase ATP-binding domain-containing protein</fullName>
    </recommendedName>
</protein>
<dbReference type="SUPFAM" id="SSF52540">
    <property type="entry name" value="P-loop containing nucleoside triphosphate hydrolases"/>
    <property type="match status" value="1"/>
</dbReference>
<feature type="non-terminal residue" evidence="7">
    <location>
        <position position="257"/>
    </location>
</feature>
<keyword evidence="3" id="KW-0547">Nucleotide-binding</keyword>
<dbReference type="PROSITE" id="PS51192">
    <property type="entry name" value="HELICASE_ATP_BIND_1"/>
    <property type="match status" value="1"/>
</dbReference>
<keyword evidence="3" id="KW-0347">Helicase</keyword>
<keyword evidence="2" id="KW-0378">Hydrolase</keyword>
<sequence>KKKIKTSIRAMAKELLDIYASRKLLKGFSFSSIDHYYREFEATFPYEETPDQLVAIEDVMKDMNEAKPMDRLICGDVGYGKTEVALRSSFRAAMDGKQVAILVPTTVLAQQHYQTFCERLEPYPIEVEMLSRFRSRTEQKRILKRLEDGQIDIIIGTHRLIQKDVRFKDLGLVVVDEEQRFGVTHKERFKRMRKLVDVLTLTATPIPRTLYLSLIEARDMSVISTPPEDRLAIKTFINRFDAEVVREAIVRELRRGG</sequence>
<evidence type="ECO:0000256" key="1">
    <source>
        <dbReference type="ARBA" id="ARBA00022763"/>
    </source>
</evidence>
<dbReference type="Gene3D" id="3.40.50.300">
    <property type="entry name" value="P-loop containing nucleotide triphosphate hydrolases"/>
    <property type="match status" value="1"/>
</dbReference>
<dbReference type="InterPro" id="IPR047112">
    <property type="entry name" value="RecG/Mfd"/>
</dbReference>
<keyword evidence="4" id="KW-0238">DNA-binding</keyword>
<dbReference type="GO" id="GO:0016787">
    <property type="term" value="F:hydrolase activity"/>
    <property type="evidence" value="ECO:0007669"/>
    <property type="project" value="UniProtKB-KW"/>
</dbReference>
<dbReference type="EMBL" id="BARS01037213">
    <property type="protein sequence ID" value="GAG23777.1"/>
    <property type="molecule type" value="Genomic_DNA"/>
</dbReference>
<evidence type="ECO:0000256" key="3">
    <source>
        <dbReference type="ARBA" id="ARBA00022806"/>
    </source>
</evidence>
<evidence type="ECO:0000256" key="4">
    <source>
        <dbReference type="ARBA" id="ARBA00023125"/>
    </source>
</evidence>
<evidence type="ECO:0000256" key="2">
    <source>
        <dbReference type="ARBA" id="ARBA00022801"/>
    </source>
</evidence>
<dbReference type="GO" id="GO:0003678">
    <property type="term" value="F:DNA helicase activity"/>
    <property type="evidence" value="ECO:0007669"/>
    <property type="project" value="TreeGrafter"/>
</dbReference>
<dbReference type="Pfam" id="PF00270">
    <property type="entry name" value="DEAD"/>
    <property type="match status" value="1"/>
</dbReference>
<dbReference type="SMART" id="SM00487">
    <property type="entry name" value="DEXDc"/>
    <property type="match status" value="1"/>
</dbReference>
<evidence type="ECO:0000259" key="6">
    <source>
        <dbReference type="PROSITE" id="PS51192"/>
    </source>
</evidence>
<comment type="caution">
    <text evidence="7">The sequence shown here is derived from an EMBL/GenBank/DDBJ whole genome shotgun (WGS) entry which is preliminary data.</text>
</comment>
<organism evidence="7">
    <name type="scientific">marine sediment metagenome</name>
    <dbReference type="NCBI Taxonomy" id="412755"/>
    <lineage>
        <taxon>unclassified sequences</taxon>
        <taxon>metagenomes</taxon>
        <taxon>ecological metagenomes</taxon>
    </lineage>
</organism>
<feature type="domain" description="Helicase ATP-binding" evidence="6">
    <location>
        <begin position="62"/>
        <end position="223"/>
    </location>
</feature>
<dbReference type="PANTHER" id="PTHR47964:SF1">
    <property type="entry name" value="ATP-DEPENDENT DNA HELICASE HOMOLOG RECG, CHLOROPLASTIC"/>
    <property type="match status" value="1"/>
</dbReference>
<dbReference type="InterPro" id="IPR027417">
    <property type="entry name" value="P-loop_NTPase"/>
</dbReference>
<name>X0WKL1_9ZZZZ</name>
<dbReference type="GO" id="GO:0005524">
    <property type="term" value="F:ATP binding"/>
    <property type="evidence" value="ECO:0007669"/>
    <property type="project" value="InterPro"/>
</dbReference>
<dbReference type="GO" id="GO:0003677">
    <property type="term" value="F:DNA binding"/>
    <property type="evidence" value="ECO:0007669"/>
    <property type="project" value="UniProtKB-KW"/>
</dbReference>
<keyword evidence="5" id="KW-0234">DNA repair</keyword>
<dbReference type="InterPro" id="IPR014001">
    <property type="entry name" value="Helicase_ATP-bd"/>
</dbReference>
<dbReference type="AlphaFoldDB" id="X0WKL1"/>
<dbReference type="CDD" id="cd17991">
    <property type="entry name" value="DEXHc_TRCF"/>
    <property type="match status" value="1"/>
</dbReference>
<dbReference type="GO" id="GO:0006281">
    <property type="term" value="P:DNA repair"/>
    <property type="evidence" value="ECO:0007669"/>
    <property type="project" value="UniProtKB-KW"/>
</dbReference>
<accession>X0WKL1</accession>
<dbReference type="PANTHER" id="PTHR47964">
    <property type="entry name" value="ATP-DEPENDENT DNA HELICASE HOMOLOG RECG, CHLOROPLASTIC"/>
    <property type="match status" value="1"/>
</dbReference>
<keyword evidence="1" id="KW-0227">DNA damage</keyword>
<reference evidence="7" key="1">
    <citation type="journal article" date="2014" name="Front. Microbiol.">
        <title>High frequency of phylogenetically diverse reductive dehalogenase-homologous genes in deep subseafloor sedimentary metagenomes.</title>
        <authorList>
            <person name="Kawai M."/>
            <person name="Futagami T."/>
            <person name="Toyoda A."/>
            <person name="Takaki Y."/>
            <person name="Nishi S."/>
            <person name="Hori S."/>
            <person name="Arai W."/>
            <person name="Tsubouchi T."/>
            <person name="Morono Y."/>
            <person name="Uchiyama I."/>
            <person name="Ito T."/>
            <person name="Fujiyama A."/>
            <person name="Inagaki F."/>
            <person name="Takami H."/>
        </authorList>
    </citation>
    <scope>NUCLEOTIDE SEQUENCE</scope>
    <source>
        <strain evidence="7">Expedition CK06-06</strain>
    </source>
</reference>
<dbReference type="InterPro" id="IPR011545">
    <property type="entry name" value="DEAD/DEAH_box_helicase_dom"/>
</dbReference>
<evidence type="ECO:0000313" key="7">
    <source>
        <dbReference type="EMBL" id="GAG23777.1"/>
    </source>
</evidence>
<gene>
    <name evidence="7" type="ORF">S01H1_57089</name>
</gene>